<protein>
    <submittedName>
        <fullName evidence="2">Uncharacterized protein</fullName>
    </submittedName>
</protein>
<evidence type="ECO:0000313" key="2">
    <source>
        <dbReference type="EMBL" id="KAF0913399.1"/>
    </source>
</evidence>
<dbReference type="AlphaFoldDB" id="A0A6G1DLU1"/>
<gene>
    <name evidence="2" type="ORF">E2562_022191</name>
</gene>
<name>A0A6G1DLU1_9ORYZ</name>
<dbReference type="EMBL" id="SPHZ02000006">
    <property type="protein sequence ID" value="KAF0913399.1"/>
    <property type="molecule type" value="Genomic_DNA"/>
</dbReference>
<accession>A0A6G1DLU1</accession>
<proteinExistence type="predicted"/>
<evidence type="ECO:0000256" key="1">
    <source>
        <dbReference type="SAM" id="MobiDB-lite"/>
    </source>
</evidence>
<keyword evidence="3" id="KW-1185">Reference proteome</keyword>
<evidence type="ECO:0000313" key="3">
    <source>
        <dbReference type="Proteomes" id="UP000479710"/>
    </source>
</evidence>
<sequence>MSGAAALQLHGLVAAPTPAQLGVVAGLREGPSGVAVAIELLPSSASWREVRSRPSTAASSWRETRSWPATGMECWGDGDGQSEGSWDGVVSDGDGVVGDGSRQIGAGLAP</sequence>
<reference evidence="2 3" key="1">
    <citation type="submission" date="2019-11" db="EMBL/GenBank/DDBJ databases">
        <title>Whole genome sequence of Oryza granulata.</title>
        <authorList>
            <person name="Li W."/>
        </authorList>
    </citation>
    <scope>NUCLEOTIDE SEQUENCE [LARGE SCALE GENOMIC DNA]</scope>
    <source>
        <strain evidence="3">cv. Menghai</strain>
        <tissue evidence="2">Leaf</tissue>
    </source>
</reference>
<comment type="caution">
    <text evidence="2">The sequence shown here is derived from an EMBL/GenBank/DDBJ whole genome shotgun (WGS) entry which is preliminary data.</text>
</comment>
<dbReference type="Proteomes" id="UP000479710">
    <property type="component" value="Unassembled WGS sequence"/>
</dbReference>
<organism evidence="2 3">
    <name type="scientific">Oryza meyeriana var. granulata</name>
    <dbReference type="NCBI Taxonomy" id="110450"/>
    <lineage>
        <taxon>Eukaryota</taxon>
        <taxon>Viridiplantae</taxon>
        <taxon>Streptophyta</taxon>
        <taxon>Embryophyta</taxon>
        <taxon>Tracheophyta</taxon>
        <taxon>Spermatophyta</taxon>
        <taxon>Magnoliopsida</taxon>
        <taxon>Liliopsida</taxon>
        <taxon>Poales</taxon>
        <taxon>Poaceae</taxon>
        <taxon>BOP clade</taxon>
        <taxon>Oryzoideae</taxon>
        <taxon>Oryzeae</taxon>
        <taxon>Oryzinae</taxon>
        <taxon>Oryza</taxon>
        <taxon>Oryza meyeriana</taxon>
    </lineage>
</organism>
<feature type="region of interest" description="Disordered" evidence="1">
    <location>
        <begin position="49"/>
        <end position="110"/>
    </location>
</feature>
<feature type="compositionally biased region" description="Low complexity" evidence="1">
    <location>
        <begin position="82"/>
        <end position="94"/>
    </location>
</feature>